<keyword evidence="4" id="KW-0378">Hydrolase</keyword>
<dbReference type="NCBIfam" id="TIGR00608">
    <property type="entry name" value="radc"/>
    <property type="match status" value="1"/>
</dbReference>
<keyword evidence="6" id="KW-0482">Metalloprotease</keyword>
<accession>A0A9D1LV38</accession>
<evidence type="ECO:0000256" key="6">
    <source>
        <dbReference type="ARBA" id="ARBA00023049"/>
    </source>
</evidence>
<name>A0A9D1LV38_9FIRM</name>
<dbReference type="GO" id="GO:0046872">
    <property type="term" value="F:metal ion binding"/>
    <property type="evidence" value="ECO:0007669"/>
    <property type="project" value="UniProtKB-KW"/>
</dbReference>
<evidence type="ECO:0000313" key="10">
    <source>
        <dbReference type="Proteomes" id="UP000824111"/>
    </source>
</evidence>
<comment type="similarity">
    <text evidence="1 7">Belongs to the UPF0758 family.</text>
</comment>
<evidence type="ECO:0000313" key="9">
    <source>
        <dbReference type="EMBL" id="HIU48628.1"/>
    </source>
</evidence>
<dbReference type="GO" id="GO:0008237">
    <property type="term" value="F:metallopeptidase activity"/>
    <property type="evidence" value="ECO:0007669"/>
    <property type="project" value="UniProtKB-KW"/>
</dbReference>
<keyword evidence="3" id="KW-0479">Metal-binding</keyword>
<dbReference type="PANTHER" id="PTHR30471:SF3">
    <property type="entry name" value="UPF0758 PROTEIN YEES-RELATED"/>
    <property type="match status" value="1"/>
</dbReference>
<dbReference type="InterPro" id="IPR025657">
    <property type="entry name" value="RadC_JAB"/>
</dbReference>
<gene>
    <name evidence="9" type="primary">radC</name>
    <name evidence="9" type="ORF">IAB04_04640</name>
</gene>
<dbReference type="GO" id="GO:0006508">
    <property type="term" value="P:proteolysis"/>
    <property type="evidence" value="ECO:0007669"/>
    <property type="project" value="UniProtKB-KW"/>
</dbReference>
<feature type="domain" description="MPN" evidence="8">
    <location>
        <begin position="105"/>
        <end position="227"/>
    </location>
</feature>
<dbReference type="InterPro" id="IPR037518">
    <property type="entry name" value="MPN"/>
</dbReference>
<keyword evidence="2" id="KW-0645">Protease</keyword>
<keyword evidence="5" id="KW-0862">Zinc</keyword>
<dbReference type="Gene3D" id="3.40.140.10">
    <property type="entry name" value="Cytidine Deaminase, domain 2"/>
    <property type="match status" value="1"/>
</dbReference>
<comment type="caution">
    <text evidence="9">The sequence shown here is derived from an EMBL/GenBank/DDBJ whole genome shotgun (WGS) entry which is preliminary data.</text>
</comment>
<proteinExistence type="inferred from homology"/>
<evidence type="ECO:0000256" key="2">
    <source>
        <dbReference type="ARBA" id="ARBA00022670"/>
    </source>
</evidence>
<dbReference type="InterPro" id="IPR001405">
    <property type="entry name" value="UPF0758"/>
</dbReference>
<evidence type="ECO:0000256" key="4">
    <source>
        <dbReference type="ARBA" id="ARBA00022801"/>
    </source>
</evidence>
<evidence type="ECO:0000256" key="3">
    <source>
        <dbReference type="ARBA" id="ARBA00022723"/>
    </source>
</evidence>
<dbReference type="PANTHER" id="PTHR30471">
    <property type="entry name" value="DNA REPAIR PROTEIN RADC"/>
    <property type="match status" value="1"/>
</dbReference>
<dbReference type="AlphaFoldDB" id="A0A9D1LV38"/>
<dbReference type="EMBL" id="DVND01000122">
    <property type="protein sequence ID" value="HIU48628.1"/>
    <property type="molecule type" value="Genomic_DNA"/>
</dbReference>
<dbReference type="Proteomes" id="UP000824111">
    <property type="component" value="Unassembled WGS sequence"/>
</dbReference>
<evidence type="ECO:0000256" key="1">
    <source>
        <dbReference type="ARBA" id="ARBA00010243"/>
    </source>
</evidence>
<reference evidence="9" key="1">
    <citation type="submission" date="2020-10" db="EMBL/GenBank/DDBJ databases">
        <authorList>
            <person name="Gilroy R."/>
        </authorList>
    </citation>
    <scope>NUCLEOTIDE SEQUENCE</scope>
    <source>
        <strain evidence="9">ChiSjej4B22-9803</strain>
    </source>
</reference>
<evidence type="ECO:0000256" key="7">
    <source>
        <dbReference type="RuleBase" id="RU003797"/>
    </source>
</evidence>
<protein>
    <submittedName>
        <fullName evidence="9">DNA repair protein RadC</fullName>
    </submittedName>
</protein>
<dbReference type="Gene3D" id="1.10.150.20">
    <property type="entry name" value="5' to 3' exonuclease, C-terminal subdomain"/>
    <property type="match status" value="1"/>
</dbReference>
<dbReference type="CDD" id="cd08071">
    <property type="entry name" value="MPN_DUF2466"/>
    <property type="match status" value="1"/>
</dbReference>
<reference evidence="9" key="2">
    <citation type="journal article" date="2021" name="PeerJ">
        <title>Extensive microbial diversity within the chicken gut microbiome revealed by metagenomics and culture.</title>
        <authorList>
            <person name="Gilroy R."/>
            <person name="Ravi A."/>
            <person name="Getino M."/>
            <person name="Pursley I."/>
            <person name="Horton D.L."/>
            <person name="Alikhan N.F."/>
            <person name="Baker D."/>
            <person name="Gharbi K."/>
            <person name="Hall N."/>
            <person name="Watson M."/>
            <person name="Adriaenssens E.M."/>
            <person name="Foster-Nyarko E."/>
            <person name="Jarju S."/>
            <person name="Secka A."/>
            <person name="Antonio M."/>
            <person name="Oren A."/>
            <person name="Chaudhuri R.R."/>
            <person name="La Ragione R."/>
            <person name="Hildebrand F."/>
            <person name="Pallen M.J."/>
        </authorList>
    </citation>
    <scope>NUCLEOTIDE SEQUENCE</scope>
    <source>
        <strain evidence="9">ChiSjej4B22-9803</strain>
    </source>
</reference>
<organism evidence="9 10">
    <name type="scientific">Candidatus Avimonoglobus intestinipullorum</name>
    <dbReference type="NCBI Taxonomy" id="2840699"/>
    <lineage>
        <taxon>Bacteria</taxon>
        <taxon>Bacillati</taxon>
        <taxon>Bacillota</taxon>
        <taxon>Clostridia</taxon>
        <taxon>Eubacteriales</taxon>
        <taxon>Candidatus Avimonoglobus</taxon>
    </lineage>
</organism>
<dbReference type="Pfam" id="PF04002">
    <property type="entry name" value="RadC"/>
    <property type="match status" value="1"/>
</dbReference>
<sequence length="231" mass="26427">MKNENPHKGHRERMRRKFLEHGIDSFEQHEILELLLFYSYPQRNTNIIAHNLLKKFGSLSGVFDADYKSLTEVEDVGENTATLLKLQSAMCRIYMEDKFKEVKNEQLTPANAGDYVKTLFYGYTTEVFYLLSLDVECRLISADIISKGTVNSAPVYSREVVKKALDTGAAFAILAHNHPNGALFPSDSDIKITKMIEDALSYIKVRLIDHLIVADNRYISLAKEYHVFDKQ</sequence>
<evidence type="ECO:0000259" key="8">
    <source>
        <dbReference type="PROSITE" id="PS50249"/>
    </source>
</evidence>
<dbReference type="InterPro" id="IPR010994">
    <property type="entry name" value="RuvA_2-like"/>
</dbReference>
<dbReference type="PROSITE" id="PS50249">
    <property type="entry name" value="MPN"/>
    <property type="match status" value="1"/>
</dbReference>
<dbReference type="SUPFAM" id="SSF47781">
    <property type="entry name" value="RuvA domain 2-like"/>
    <property type="match status" value="1"/>
</dbReference>
<evidence type="ECO:0000256" key="5">
    <source>
        <dbReference type="ARBA" id="ARBA00022833"/>
    </source>
</evidence>